<protein>
    <submittedName>
        <fullName evidence="1">Uncharacterized protein</fullName>
    </submittedName>
</protein>
<organism evidence="1 2">
    <name type="scientific">Actinomadura keratinilytica</name>
    <dbReference type="NCBI Taxonomy" id="547461"/>
    <lineage>
        <taxon>Bacteria</taxon>
        <taxon>Bacillati</taxon>
        <taxon>Actinomycetota</taxon>
        <taxon>Actinomycetes</taxon>
        <taxon>Streptosporangiales</taxon>
        <taxon>Thermomonosporaceae</taxon>
        <taxon>Actinomadura</taxon>
    </lineage>
</organism>
<gene>
    <name evidence="1" type="ORF">GCM10022416_40200</name>
</gene>
<keyword evidence="2" id="KW-1185">Reference proteome</keyword>
<reference evidence="2" key="1">
    <citation type="journal article" date="2019" name="Int. J. Syst. Evol. Microbiol.">
        <title>The Global Catalogue of Microorganisms (GCM) 10K type strain sequencing project: providing services to taxonomists for standard genome sequencing and annotation.</title>
        <authorList>
            <consortium name="The Broad Institute Genomics Platform"/>
            <consortium name="The Broad Institute Genome Sequencing Center for Infectious Disease"/>
            <person name="Wu L."/>
            <person name="Ma J."/>
        </authorList>
    </citation>
    <scope>NUCLEOTIDE SEQUENCE [LARGE SCALE GENOMIC DNA]</scope>
    <source>
        <strain evidence="2">JCM 17316</strain>
    </source>
</reference>
<comment type="caution">
    <text evidence="1">The sequence shown here is derived from an EMBL/GenBank/DDBJ whole genome shotgun (WGS) entry which is preliminary data.</text>
</comment>
<accession>A0ABP7Z4D9</accession>
<dbReference type="Proteomes" id="UP001500266">
    <property type="component" value="Unassembled WGS sequence"/>
</dbReference>
<evidence type="ECO:0000313" key="2">
    <source>
        <dbReference type="Proteomes" id="UP001500266"/>
    </source>
</evidence>
<proteinExistence type="predicted"/>
<sequence length="75" mass="7486">MGAVRADLRGCACGPRERPIALGEACRSGCRLEGVSGVVTGPAYVGADMTDLLDGADLAVWPGDVGAPDVEAASL</sequence>
<name>A0ABP7Z4D9_9ACTN</name>
<evidence type="ECO:0000313" key="1">
    <source>
        <dbReference type="EMBL" id="GAA4147099.1"/>
    </source>
</evidence>
<dbReference type="EMBL" id="BAABDO010000065">
    <property type="protein sequence ID" value="GAA4147099.1"/>
    <property type="molecule type" value="Genomic_DNA"/>
</dbReference>